<dbReference type="Proteomes" id="UP001210925">
    <property type="component" value="Unassembled WGS sequence"/>
</dbReference>
<protein>
    <submittedName>
        <fullName evidence="2">Uncharacterized protein</fullName>
    </submittedName>
</protein>
<keyword evidence="3" id="KW-1185">Reference proteome</keyword>
<proteinExistence type="predicted"/>
<dbReference type="AlphaFoldDB" id="A0AAD5UIK6"/>
<name>A0AAD5UIK6_9FUNG</name>
<evidence type="ECO:0000313" key="3">
    <source>
        <dbReference type="Proteomes" id="UP001210925"/>
    </source>
</evidence>
<reference evidence="2" key="1">
    <citation type="submission" date="2020-05" db="EMBL/GenBank/DDBJ databases">
        <title>Phylogenomic resolution of chytrid fungi.</title>
        <authorList>
            <person name="Stajich J.E."/>
            <person name="Amses K."/>
            <person name="Simmons R."/>
            <person name="Seto K."/>
            <person name="Myers J."/>
            <person name="Bonds A."/>
            <person name="Quandt C.A."/>
            <person name="Barry K."/>
            <person name="Liu P."/>
            <person name="Grigoriev I."/>
            <person name="Longcore J.E."/>
            <person name="James T.Y."/>
        </authorList>
    </citation>
    <scope>NUCLEOTIDE SEQUENCE</scope>
    <source>
        <strain evidence="2">PLAUS21</strain>
    </source>
</reference>
<feature type="region of interest" description="Disordered" evidence="1">
    <location>
        <begin position="249"/>
        <end position="271"/>
    </location>
</feature>
<gene>
    <name evidence="2" type="ORF">HK103_003324</name>
</gene>
<accession>A0AAD5UIK6</accession>
<dbReference type="EMBL" id="JADGKB010000024">
    <property type="protein sequence ID" value="KAJ3258730.1"/>
    <property type="molecule type" value="Genomic_DNA"/>
</dbReference>
<organism evidence="2 3">
    <name type="scientific">Boothiomyces macroporosus</name>
    <dbReference type="NCBI Taxonomy" id="261099"/>
    <lineage>
        <taxon>Eukaryota</taxon>
        <taxon>Fungi</taxon>
        <taxon>Fungi incertae sedis</taxon>
        <taxon>Chytridiomycota</taxon>
        <taxon>Chytridiomycota incertae sedis</taxon>
        <taxon>Chytridiomycetes</taxon>
        <taxon>Rhizophydiales</taxon>
        <taxon>Terramycetaceae</taxon>
        <taxon>Boothiomyces</taxon>
    </lineage>
</organism>
<feature type="compositionally biased region" description="Low complexity" evidence="1">
    <location>
        <begin position="251"/>
        <end position="265"/>
    </location>
</feature>
<evidence type="ECO:0000313" key="2">
    <source>
        <dbReference type="EMBL" id="KAJ3258730.1"/>
    </source>
</evidence>
<feature type="region of interest" description="Disordered" evidence="1">
    <location>
        <begin position="354"/>
        <end position="412"/>
    </location>
</feature>
<evidence type="ECO:0000256" key="1">
    <source>
        <dbReference type="SAM" id="MobiDB-lite"/>
    </source>
</evidence>
<comment type="caution">
    <text evidence="2">The sequence shown here is derived from an EMBL/GenBank/DDBJ whole genome shotgun (WGS) entry which is preliminary data.</text>
</comment>
<sequence>MDPTLLGKRYKIHESTGSLEELNEAQVQIYLVTDRSISELHDHIEEKPVLKRNPTVDEQEDMEIRKVGMLSGASSMAFQIPDNVVDGPITYKDAYTLIKKGQQSNTKSSDPNVKTLEKVWTSNNSICFAPLIFSAAGSIHTNQTNETDSVLMGEKEERPLRKSFTTYKMKNETLMENARAPYAHENVANILDLKGRGDPSNYTSAPFPVEYFANKLTSSDQKQALQNESISDIKKRLTETIFNEETLGTNSKDSVSASKKSPASSEFNNSNYKFEHNISPLSNQIDQNLLVKDKQEIKDISDISSAYGPNQALEDSIPEYIAHSSSVSQELDYSEVGTSGDKKTSIVSLIYLPETPKQPQNPKSLPILYGFQDPRIETKKDTSGSGNNAEPKTDAYIKPSRNETPSAFPPNL</sequence>